<keyword evidence="6" id="KW-1185">Reference proteome</keyword>
<dbReference type="AlphaFoldDB" id="A0A8S0XC60"/>
<protein>
    <submittedName>
        <fullName evidence="4">Cell wall-active antibiotics response 4TMS YvqF</fullName>
    </submittedName>
    <submittedName>
        <fullName evidence="5">Cell wall-active antibiotics response protein (DUF2154)</fullName>
    </submittedName>
</protein>
<feature type="transmembrane region" description="Helical" evidence="2">
    <location>
        <begin position="61"/>
        <end position="78"/>
    </location>
</feature>
<feature type="domain" description="LiaI-LiaF-like transmembrane region" evidence="3">
    <location>
        <begin position="10"/>
        <end position="52"/>
    </location>
</feature>
<evidence type="ECO:0000256" key="1">
    <source>
        <dbReference type="SAM" id="MobiDB-lite"/>
    </source>
</evidence>
<name>A0A8S0XC60_9FIRM</name>
<accession>A0A8S0XC60</accession>
<dbReference type="EMBL" id="CDGJ01000078">
    <property type="protein sequence ID" value="CEJ08091.1"/>
    <property type="molecule type" value="Genomic_DNA"/>
</dbReference>
<reference evidence="5" key="1">
    <citation type="submission" date="2014-11" db="EMBL/GenBank/DDBJ databases">
        <authorList>
            <person name="Hornung B.V."/>
        </authorList>
    </citation>
    <scope>NUCLEOTIDE SEQUENCE</scope>
    <source>
        <strain evidence="5">INE</strain>
    </source>
</reference>
<dbReference type="EMBL" id="LR746496">
    <property type="protein sequence ID" value="CAA7602066.1"/>
    <property type="molecule type" value="Genomic_DNA"/>
</dbReference>
<evidence type="ECO:0000313" key="5">
    <source>
        <dbReference type="EMBL" id="CEJ08091.1"/>
    </source>
</evidence>
<dbReference type="Proteomes" id="UP000836597">
    <property type="component" value="Chromosome"/>
</dbReference>
<dbReference type="KEGG" id="aacx:DEACI_2738"/>
<dbReference type="InterPro" id="IPR043726">
    <property type="entry name" value="LiaI-LiaF-like_TM1"/>
</dbReference>
<proteinExistence type="predicted"/>
<feature type="transmembrane region" description="Helical" evidence="2">
    <location>
        <begin position="12"/>
        <end position="33"/>
    </location>
</feature>
<organism evidence="4">
    <name type="scientific">Acididesulfobacillus acetoxydans</name>
    <dbReference type="NCBI Taxonomy" id="1561005"/>
    <lineage>
        <taxon>Bacteria</taxon>
        <taxon>Bacillati</taxon>
        <taxon>Bacillota</taxon>
        <taxon>Clostridia</taxon>
        <taxon>Eubacteriales</taxon>
        <taxon>Peptococcaceae</taxon>
        <taxon>Acididesulfobacillus</taxon>
    </lineage>
</organism>
<feature type="compositionally biased region" description="Low complexity" evidence="1">
    <location>
        <begin position="307"/>
        <end position="327"/>
    </location>
</feature>
<keyword evidence="2" id="KW-0472">Membrane</keyword>
<dbReference type="Pfam" id="PF18917">
    <property type="entry name" value="LiaI-LiaF-like_TM1"/>
    <property type="match status" value="1"/>
</dbReference>
<evidence type="ECO:0000256" key="2">
    <source>
        <dbReference type="SAM" id="Phobius"/>
    </source>
</evidence>
<keyword evidence="2" id="KW-0812">Transmembrane</keyword>
<sequence length="327" mass="34417">MKGMTWLSKGLLLITLGVLFLLMNFGILSWGFWFNVVDLWPVLLILLGVSLLLGKRVPFSAILVVFLVILAGYSLTVGRRTLPPAPDFAPFRNAAPSSGSLPIDVPLPQGVGKAQVEMNLGSARLDLHPLAPAAKGRKLMQGTYGWQSTSPLNVPGLTSRQEGDTLSVSLSSPGLEGLRDDLSLGLAGGVKYALTIHSAALDANMDFGRIPLESFDLSTGACKCRLTFGNTGLTEQGKINSGASDITLVVPEDVGLRVHVNGIVGDFMGSGMFLENKDWVSPGYDQAKTKIDLDIATAAGRVHLERPSASPTSPTSSASSASSDGAL</sequence>
<dbReference type="Proteomes" id="UP001071230">
    <property type="component" value="Unassembled WGS sequence"/>
</dbReference>
<evidence type="ECO:0000313" key="6">
    <source>
        <dbReference type="Proteomes" id="UP001071230"/>
    </source>
</evidence>
<feature type="transmembrane region" description="Helical" evidence="2">
    <location>
        <begin position="39"/>
        <end position="54"/>
    </location>
</feature>
<evidence type="ECO:0000259" key="3">
    <source>
        <dbReference type="Pfam" id="PF18917"/>
    </source>
</evidence>
<gene>
    <name evidence="5" type="ORF">DEACI_2566</name>
    <name evidence="4" type="ORF">DEACI_2738</name>
</gene>
<reference evidence="4" key="2">
    <citation type="submission" date="2020-01" db="EMBL/GenBank/DDBJ databases">
        <authorList>
            <person name="Hornung B."/>
        </authorList>
    </citation>
    <scope>NUCLEOTIDE SEQUENCE</scope>
    <source>
        <strain evidence="4">PacBioINE</strain>
    </source>
</reference>
<dbReference type="RefSeq" id="WP_240985500.1">
    <property type="nucleotide sequence ID" value="NZ_CDGJ01000078.1"/>
</dbReference>
<evidence type="ECO:0000313" key="4">
    <source>
        <dbReference type="EMBL" id="CAA7602066.1"/>
    </source>
</evidence>
<feature type="region of interest" description="Disordered" evidence="1">
    <location>
        <begin position="304"/>
        <end position="327"/>
    </location>
</feature>
<keyword evidence="2" id="KW-1133">Transmembrane helix</keyword>